<evidence type="ECO:0000313" key="7">
    <source>
        <dbReference type="EMBL" id="SJM57748.1"/>
    </source>
</evidence>
<reference evidence="7 8" key="1">
    <citation type="submission" date="2017-02" db="EMBL/GenBank/DDBJ databases">
        <authorList>
            <person name="Peterson S.W."/>
        </authorList>
    </citation>
    <scope>NUCLEOTIDE SEQUENCE [LARGE SCALE GENOMIC DNA]</scope>
    <source>
        <strain evidence="7 8">LMG 22410</strain>
    </source>
</reference>
<dbReference type="Pfam" id="PF23186">
    <property type="entry name" value="DUF7059"/>
    <property type="match status" value="1"/>
</dbReference>
<keyword evidence="8" id="KW-1185">Reference proteome</keyword>
<dbReference type="OrthoDB" id="129465at2"/>
<dbReference type="CDD" id="cd02440">
    <property type="entry name" value="AdoMet_MTases"/>
    <property type="match status" value="1"/>
</dbReference>
<dbReference type="GO" id="GO:0008276">
    <property type="term" value="F:protein methyltransferase activity"/>
    <property type="evidence" value="ECO:0007669"/>
    <property type="project" value="TreeGrafter"/>
</dbReference>
<evidence type="ECO:0000259" key="6">
    <source>
        <dbReference type="Pfam" id="PF23186"/>
    </source>
</evidence>
<keyword evidence="3 7" id="KW-0808">Transferase</keyword>
<gene>
    <name evidence="7" type="ORF">CZ674_05680</name>
</gene>
<proteinExistence type="inferred from homology"/>
<sequence length="494" mass="51848">MSKAHDAAALSRCLADAGYTREGVSAFLGPIAWDALARVSPAPAKAICEREQAHPLSALVRAFWLGQPVEADALAAALTHAGATAAESLGLVATDGERATPLVTLRSVSVSTGAREHEFLVASDRDELCGVSPLPNHHVLGVGGSTRTLISLLPDSASRALDLGCGCGIVALQLSQLADEVIATDISERALWFTGLSAALNGIESIETRLGSLFDPVADERFDLIASNPPFVITPRSEEAAAYEYRDAGRTGDALMLEVVEGLSRHLTPGGQARMLGNWEGDVARMQSAAVGLSGFVIERERLDPARYAELWIRDGGTPVTSSEGESMLWAWLADFASRGTASIGLGWVVLQEGNGPIETEALAHAVDPRWLSEHFTAALAAQAALTRINDDSLAELHLVVSSDVVESRHARPGAAGPNVIELRQGGALQRTLTADTALSAFVGVCDGELAVGQIIHALAALLEVDAEALLAQLLPQIRSAIVSGFLHVEEPTA</sequence>
<feature type="domain" description="DUF7059" evidence="6">
    <location>
        <begin position="17"/>
        <end position="99"/>
    </location>
</feature>
<accession>A0A1R4FP85</accession>
<dbReference type="PANTHER" id="PTHR45875">
    <property type="entry name" value="METHYLTRANSFERASE N6AMT1"/>
    <property type="match status" value="1"/>
</dbReference>
<dbReference type="InterPro" id="IPR007848">
    <property type="entry name" value="Small_mtfrase_dom"/>
</dbReference>
<evidence type="ECO:0000259" key="5">
    <source>
        <dbReference type="Pfam" id="PF05175"/>
    </source>
</evidence>
<dbReference type="PROSITE" id="PS00092">
    <property type="entry name" value="N6_MTASE"/>
    <property type="match status" value="1"/>
</dbReference>
<dbReference type="InterPro" id="IPR002052">
    <property type="entry name" value="DNA_methylase_N6_adenine_CS"/>
</dbReference>
<name>A0A1R4FP85_9MICO</name>
<dbReference type="InterPro" id="IPR029063">
    <property type="entry name" value="SAM-dependent_MTases_sf"/>
</dbReference>
<evidence type="ECO:0000256" key="1">
    <source>
        <dbReference type="ARBA" id="ARBA00006149"/>
    </source>
</evidence>
<dbReference type="GO" id="GO:0003676">
    <property type="term" value="F:nucleic acid binding"/>
    <property type="evidence" value="ECO:0007669"/>
    <property type="project" value="InterPro"/>
</dbReference>
<dbReference type="GO" id="GO:0032259">
    <property type="term" value="P:methylation"/>
    <property type="evidence" value="ECO:0007669"/>
    <property type="project" value="UniProtKB-KW"/>
</dbReference>
<dbReference type="SUPFAM" id="SSF53335">
    <property type="entry name" value="S-adenosyl-L-methionine-dependent methyltransferases"/>
    <property type="match status" value="1"/>
</dbReference>
<evidence type="ECO:0000256" key="2">
    <source>
        <dbReference type="ARBA" id="ARBA00022603"/>
    </source>
</evidence>
<dbReference type="RefSeq" id="WP_159456913.1">
    <property type="nucleotide sequence ID" value="NZ_FUHU01000026.1"/>
</dbReference>
<dbReference type="Gene3D" id="3.40.50.150">
    <property type="entry name" value="Vaccinia Virus protein VP39"/>
    <property type="match status" value="1"/>
</dbReference>
<protein>
    <submittedName>
        <fullName evidence="7">Probable transferase</fullName>
    </submittedName>
</protein>
<dbReference type="Proteomes" id="UP000195787">
    <property type="component" value="Unassembled WGS sequence"/>
</dbReference>
<evidence type="ECO:0000313" key="8">
    <source>
        <dbReference type="Proteomes" id="UP000195787"/>
    </source>
</evidence>
<dbReference type="InterPro" id="IPR052190">
    <property type="entry name" value="Euk-Arch_PrmC-MTase"/>
</dbReference>
<keyword evidence="4" id="KW-0949">S-adenosyl-L-methionine</keyword>
<dbReference type="PANTHER" id="PTHR45875:SF1">
    <property type="entry name" value="METHYLTRANSFERASE N6AMT1"/>
    <property type="match status" value="1"/>
</dbReference>
<dbReference type="InterPro" id="IPR055487">
    <property type="entry name" value="DUF7059"/>
</dbReference>
<comment type="similarity">
    <text evidence="1">Belongs to the eukaryotic/archaeal PrmC-related family.</text>
</comment>
<organism evidence="7 8">
    <name type="scientific">Agrococcus casei LMG 22410</name>
    <dbReference type="NCBI Taxonomy" id="1255656"/>
    <lineage>
        <taxon>Bacteria</taxon>
        <taxon>Bacillati</taxon>
        <taxon>Actinomycetota</taxon>
        <taxon>Actinomycetes</taxon>
        <taxon>Micrococcales</taxon>
        <taxon>Microbacteriaceae</taxon>
        <taxon>Agrococcus</taxon>
    </lineage>
</organism>
<feature type="domain" description="Methyltransferase small" evidence="5">
    <location>
        <begin position="145"/>
        <end position="238"/>
    </location>
</feature>
<dbReference type="EMBL" id="FUHU01000026">
    <property type="protein sequence ID" value="SJM57748.1"/>
    <property type="molecule type" value="Genomic_DNA"/>
</dbReference>
<dbReference type="GeneID" id="303172701"/>
<evidence type="ECO:0000256" key="3">
    <source>
        <dbReference type="ARBA" id="ARBA00022679"/>
    </source>
</evidence>
<dbReference type="AlphaFoldDB" id="A0A1R4FP85"/>
<dbReference type="Pfam" id="PF05175">
    <property type="entry name" value="MTS"/>
    <property type="match status" value="1"/>
</dbReference>
<dbReference type="GO" id="GO:0035657">
    <property type="term" value="C:eRF1 methyltransferase complex"/>
    <property type="evidence" value="ECO:0007669"/>
    <property type="project" value="TreeGrafter"/>
</dbReference>
<keyword evidence="2" id="KW-0489">Methyltransferase</keyword>
<dbReference type="GO" id="GO:0008170">
    <property type="term" value="F:N-methyltransferase activity"/>
    <property type="evidence" value="ECO:0007669"/>
    <property type="project" value="UniProtKB-ARBA"/>
</dbReference>
<evidence type="ECO:0000256" key="4">
    <source>
        <dbReference type="ARBA" id="ARBA00022691"/>
    </source>
</evidence>
<dbReference type="GO" id="GO:0008757">
    <property type="term" value="F:S-adenosylmethionine-dependent methyltransferase activity"/>
    <property type="evidence" value="ECO:0007669"/>
    <property type="project" value="TreeGrafter"/>
</dbReference>